<dbReference type="GO" id="GO:0016787">
    <property type="term" value="F:hydrolase activity"/>
    <property type="evidence" value="ECO:0007669"/>
    <property type="project" value="UniProtKB-KW"/>
</dbReference>
<dbReference type="Proteomes" id="UP000747013">
    <property type="component" value="Unassembled WGS sequence"/>
</dbReference>
<feature type="binding site" evidence="3">
    <location>
        <position position="28"/>
    </location>
    <ligand>
        <name>substrate</name>
    </ligand>
</feature>
<evidence type="ECO:0000313" key="6">
    <source>
        <dbReference type="EMBL" id="HJF85886.1"/>
    </source>
</evidence>
<protein>
    <submittedName>
        <fullName evidence="6">Glycoside hydrolase family 68 protein</fullName>
    </submittedName>
</protein>
<organism evidence="6 7">
    <name type="scientific">Companilactobacillus farciminis</name>
    <dbReference type="NCBI Taxonomy" id="1612"/>
    <lineage>
        <taxon>Bacteria</taxon>
        <taxon>Bacillati</taxon>
        <taxon>Bacillota</taxon>
        <taxon>Bacilli</taxon>
        <taxon>Lactobacillales</taxon>
        <taxon>Lactobacillaceae</taxon>
        <taxon>Companilactobacillus</taxon>
    </lineage>
</organism>
<proteinExistence type="inferred from homology"/>
<reference evidence="6" key="1">
    <citation type="journal article" date="2021" name="PeerJ">
        <title>Extensive microbial diversity within the chicken gut microbiome revealed by metagenomics and culture.</title>
        <authorList>
            <person name="Gilroy R."/>
            <person name="Ravi A."/>
            <person name="Getino M."/>
            <person name="Pursley I."/>
            <person name="Horton D.L."/>
            <person name="Alikhan N.F."/>
            <person name="Baker D."/>
            <person name="Gharbi K."/>
            <person name="Hall N."/>
            <person name="Watson M."/>
            <person name="Adriaenssens E.M."/>
            <person name="Foster-Nyarko E."/>
            <person name="Jarju S."/>
            <person name="Secka A."/>
            <person name="Antonio M."/>
            <person name="Oren A."/>
            <person name="Chaudhuri R.R."/>
            <person name="La Ragione R."/>
            <person name="Hildebrand F."/>
            <person name="Pallen M.J."/>
        </authorList>
    </citation>
    <scope>NUCLEOTIDE SEQUENCE</scope>
    <source>
        <strain evidence="6">7886</strain>
    </source>
</reference>
<feature type="non-terminal residue" evidence="6">
    <location>
        <position position="1"/>
    </location>
</feature>
<comment type="similarity">
    <text evidence="1 5">Belongs to the glycosyl hydrolase 68 family.</text>
</comment>
<evidence type="ECO:0000256" key="4">
    <source>
        <dbReference type="PIRSR" id="PIRSR603469-3"/>
    </source>
</evidence>
<evidence type="ECO:0000256" key="2">
    <source>
        <dbReference type="ARBA" id="ARBA00022837"/>
    </source>
</evidence>
<evidence type="ECO:0000256" key="1">
    <source>
        <dbReference type="ARBA" id="ARBA00006775"/>
    </source>
</evidence>
<evidence type="ECO:0000313" key="7">
    <source>
        <dbReference type="Proteomes" id="UP000747013"/>
    </source>
</evidence>
<dbReference type="GO" id="GO:0046872">
    <property type="term" value="F:metal ion binding"/>
    <property type="evidence" value="ECO:0007669"/>
    <property type="project" value="UniProtKB-KW"/>
</dbReference>
<dbReference type="InterPro" id="IPR003469">
    <property type="entry name" value="Glyco_hydro_68"/>
</dbReference>
<feature type="binding site" evidence="3">
    <location>
        <begin position="8"/>
        <end position="10"/>
    </location>
    <ligand>
        <name>substrate</name>
    </ligand>
</feature>
<feature type="binding site" evidence="4">
    <location>
        <position position="152"/>
    </location>
    <ligand>
        <name>Ca(2+)</name>
        <dbReference type="ChEBI" id="CHEBI:29108"/>
        <label>1</label>
    </ligand>
</feature>
<evidence type="ECO:0000256" key="5">
    <source>
        <dbReference type="RuleBase" id="RU361220"/>
    </source>
</evidence>
<dbReference type="GO" id="GO:0050053">
    <property type="term" value="F:levansucrase activity"/>
    <property type="evidence" value="ECO:0007669"/>
    <property type="project" value="InterPro"/>
</dbReference>
<reference evidence="6" key="2">
    <citation type="submission" date="2021-09" db="EMBL/GenBank/DDBJ databases">
        <authorList>
            <person name="Gilroy R."/>
        </authorList>
    </citation>
    <scope>NUCLEOTIDE SEQUENCE</scope>
    <source>
        <strain evidence="6">7886</strain>
    </source>
</reference>
<feature type="binding site" evidence="4">
    <location>
        <position position="147"/>
    </location>
    <ligand>
        <name>Ca(2+)</name>
        <dbReference type="ChEBI" id="CHEBI:29108"/>
        <label>1</label>
    </ligand>
</feature>
<keyword evidence="2 4" id="KW-0106">Calcium</keyword>
<dbReference type="EMBL" id="DYWC01000016">
    <property type="protein sequence ID" value="HJF85886.1"/>
    <property type="molecule type" value="Genomic_DNA"/>
</dbReference>
<dbReference type="Pfam" id="PF02435">
    <property type="entry name" value="Glyco_hydro_68"/>
    <property type="match status" value="1"/>
</dbReference>
<accession>A0A921HRN9</accession>
<gene>
    <name evidence="6" type="ORF">K8V88_00445</name>
</gene>
<dbReference type="AlphaFoldDB" id="A0A921HRN9"/>
<sequence>NSLMVSDEIERPNIIPMNGKYYLFATTRLNRGTGDDLWQQADAKVGDNVAMLGWVSDHLTYGYKPLNGDAAVLVASVPFNWRTSTYSYYAVPVKGNKKEVLVTSYMTNRGFASGPNKRSTMAPAFLVRIDGDITKVENIATAQGDWVYDKKSKRKSMIAKNIRGAHLKGEPIDHSLLVNV</sequence>
<dbReference type="Gene3D" id="2.115.10.20">
    <property type="entry name" value="Glycosyl hydrolase domain, family 43"/>
    <property type="match status" value="1"/>
</dbReference>
<dbReference type="InterPro" id="IPR023296">
    <property type="entry name" value="Glyco_hydro_beta-prop_sf"/>
</dbReference>
<dbReference type="GO" id="GO:0009758">
    <property type="term" value="P:carbohydrate utilization"/>
    <property type="evidence" value="ECO:0007669"/>
    <property type="project" value="InterPro"/>
</dbReference>
<comment type="cofactor">
    <cofactor evidence="4">
        <name>Ca(2+)</name>
        <dbReference type="ChEBI" id="CHEBI:29108"/>
    </cofactor>
</comment>
<feature type="binding site" evidence="4">
    <location>
        <position position="7"/>
    </location>
    <ligand>
        <name>Ca(2+)</name>
        <dbReference type="ChEBI" id="CHEBI:29108"/>
        <label>1</label>
    </ligand>
</feature>
<name>A0A921HRN9_9LACO</name>
<comment type="caution">
    <text evidence="6">The sequence shown here is derived from an EMBL/GenBank/DDBJ whole genome shotgun (WGS) entry which is preliminary data.</text>
</comment>
<keyword evidence="4" id="KW-0479">Metal-binding</keyword>
<keyword evidence="6" id="KW-0378">Hydrolase</keyword>
<evidence type="ECO:0000256" key="3">
    <source>
        <dbReference type="PIRSR" id="PIRSR603469-2"/>
    </source>
</evidence>
<feature type="binding site" evidence="4">
    <location>
        <position position="145"/>
    </location>
    <ligand>
        <name>Ca(2+)</name>
        <dbReference type="ChEBI" id="CHEBI:29108"/>
        <label>1</label>
    </ligand>
</feature>
<dbReference type="SUPFAM" id="SSF75005">
    <property type="entry name" value="Arabinanase/levansucrase/invertase"/>
    <property type="match status" value="1"/>
</dbReference>